<evidence type="ECO:0000256" key="11">
    <source>
        <dbReference type="SAM" id="SignalP"/>
    </source>
</evidence>
<comment type="similarity">
    <text evidence="4">Belongs to the glycosyltransferase 2 family.</text>
</comment>
<dbReference type="PANTHER" id="PTHR12726:SF0">
    <property type="entry name" value="CERAMIDE GLUCOSYLTRANSFERASE"/>
    <property type="match status" value="1"/>
</dbReference>
<dbReference type="OrthoDB" id="1483400at2759"/>
<proteinExistence type="inferred from homology"/>
<name>A0A226D2I2_FOLCA</name>
<dbReference type="InterPro" id="IPR029044">
    <property type="entry name" value="Nucleotide-diphossugar_trans"/>
</dbReference>
<comment type="caution">
    <text evidence="12">The sequence shown here is derived from an EMBL/GenBank/DDBJ whole genome shotgun (WGS) entry which is preliminary data.</text>
</comment>
<keyword evidence="9" id="KW-1133">Transmembrane helix</keyword>
<evidence type="ECO:0000256" key="5">
    <source>
        <dbReference type="ARBA" id="ARBA00012699"/>
    </source>
</evidence>
<evidence type="ECO:0000256" key="10">
    <source>
        <dbReference type="ARBA" id="ARBA00023136"/>
    </source>
</evidence>
<evidence type="ECO:0000256" key="4">
    <source>
        <dbReference type="ARBA" id="ARBA00006739"/>
    </source>
</evidence>
<evidence type="ECO:0000256" key="9">
    <source>
        <dbReference type="ARBA" id="ARBA00022989"/>
    </source>
</evidence>
<comment type="subcellular location">
    <subcellularLocation>
        <location evidence="1">Membrane</location>
        <topology evidence="1">Multi-pass membrane protein</topology>
    </subcellularLocation>
</comment>
<dbReference type="GO" id="GO:0006679">
    <property type="term" value="P:glucosylceramide biosynthetic process"/>
    <property type="evidence" value="ECO:0007669"/>
    <property type="project" value="TreeGrafter"/>
</dbReference>
<evidence type="ECO:0000256" key="8">
    <source>
        <dbReference type="ARBA" id="ARBA00022692"/>
    </source>
</evidence>
<dbReference type="EC" id="2.4.1.80" evidence="5"/>
<dbReference type="GO" id="GO:0008120">
    <property type="term" value="F:ceramide glucosyltransferase activity"/>
    <property type="evidence" value="ECO:0007669"/>
    <property type="project" value="UniProtKB-EC"/>
</dbReference>
<dbReference type="UniPathway" id="UPA00222"/>
<comment type="pathway">
    <text evidence="3">Sphingolipid metabolism.</text>
</comment>
<keyword evidence="13" id="KW-1185">Reference proteome</keyword>
<reference evidence="12 13" key="1">
    <citation type="submission" date="2015-12" db="EMBL/GenBank/DDBJ databases">
        <title>The genome of Folsomia candida.</title>
        <authorList>
            <person name="Faddeeva A."/>
            <person name="Derks M.F."/>
            <person name="Anvar Y."/>
            <person name="Smit S."/>
            <person name="Van Straalen N."/>
            <person name="Roelofs D."/>
        </authorList>
    </citation>
    <scope>NUCLEOTIDE SEQUENCE [LARGE SCALE GENOMIC DNA]</scope>
    <source>
        <strain evidence="12 13">VU population</strain>
        <tissue evidence="12">Whole body</tissue>
    </source>
</reference>
<dbReference type="STRING" id="158441.A0A226D2I2"/>
<evidence type="ECO:0000256" key="7">
    <source>
        <dbReference type="ARBA" id="ARBA00022679"/>
    </source>
</evidence>
<evidence type="ECO:0000256" key="1">
    <source>
        <dbReference type="ARBA" id="ARBA00004141"/>
    </source>
</evidence>
<dbReference type="InterPro" id="IPR025993">
    <property type="entry name" value="Ceramide_glucosylTrfase"/>
</dbReference>
<protein>
    <recommendedName>
        <fullName evidence="5">ceramide glucosyltransferase</fullName>
        <ecNumber evidence="5">2.4.1.80</ecNumber>
    </recommendedName>
</protein>
<evidence type="ECO:0000256" key="2">
    <source>
        <dbReference type="ARBA" id="ARBA00004760"/>
    </source>
</evidence>
<comment type="pathway">
    <text evidence="2">Lipid metabolism; sphingolipid metabolism.</text>
</comment>
<dbReference type="EMBL" id="LNIX01000045">
    <property type="protein sequence ID" value="OXA38476.1"/>
    <property type="molecule type" value="Genomic_DNA"/>
</dbReference>
<dbReference type="Pfam" id="PF13506">
    <property type="entry name" value="Glyco_transf_21"/>
    <property type="match status" value="1"/>
</dbReference>
<dbReference type="AlphaFoldDB" id="A0A226D2I2"/>
<dbReference type="Proteomes" id="UP000198287">
    <property type="component" value="Unassembled WGS sequence"/>
</dbReference>
<keyword evidence="10" id="KW-0472">Membrane</keyword>
<keyword evidence="7 12" id="KW-0808">Transferase</keyword>
<dbReference type="PANTHER" id="PTHR12726">
    <property type="entry name" value="CERAMIDE GLUCOSYLTRANSFERASE"/>
    <property type="match status" value="1"/>
</dbReference>
<evidence type="ECO:0000256" key="3">
    <source>
        <dbReference type="ARBA" id="ARBA00004991"/>
    </source>
</evidence>
<gene>
    <name evidence="12" type="ORF">Fcan01_26729</name>
</gene>
<accession>A0A226D2I2</accession>
<keyword evidence="11" id="KW-0732">Signal</keyword>
<sequence length="211" mass="24025">MPITYVLMFHFLCIFSLWRLRRSRGASLLALAPEIPLPGVSIIKPLLGVDPNLSSNLETFFNMNYPKYEILFCVQEETDEAIRVVEELRAKYPKQDTELFIVKEDTLLDMVSFMDDKTGLVHQMPFVCDRSGFPSIVEKVYFGTSHARIYLAADCLGINCPTGMSALMRKKLLDDVSGYLCGWDKGVWLLSRGGLLFRQSYNQDGLENLHI</sequence>
<dbReference type="GO" id="GO:0016020">
    <property type="term" value="C:membrane"/>
    <property type="evidence" value="ECO:0007669"/>
    <property type="project" value="UniProtKB-SubCell"/>
</dbReference>
<organism evidence="12 13">
    <name type="scientific">Folsomia candida</name>
    <name type="common">Springtail</name>
    <dbReference type="NCBI Taxonomy" id="158441"/>
    <lineage>
        <taxon>Eukaryota</taxon>
        <taxon>Metazoa</taxon>
        <taxon>Ecdysozoa</taxon>
        <taxon>Arthropoda</taxon>
        <taxon>Hexapoda</taxon>
        <taxon>Collembola</taxon>
        <taxon>Entomobryomorpha</taxon>
        <taxon>Isotomoidea</taxon>
        <taxon>Isotomidae</taxon>
        <taxon>Proisotominae</taxon>
        <taxon>Folsomia</taxon>
    </lineage>
</organism>
<evidence type="ECO:0000313" key="13">
    <source>
        <dbReference type="Proteomes" id="UP000198287"/>
    </source>
</evidence>
<evidence type="ECO:0000256" key="6">
    <source>
        <dbReference type="ARBA" id="ARBA00022676"/>
    </source>
</evidence>
<keyword evidence="8" id="KW-0812">Transmembrane</keyword>
<keyword evidence="6" id="KW-0328">Glycosyltransferase</keyword>
<feature type="signal peptide" evidence="11">
    <location>
        <begin position="1"/>
        <end position="25"/>
    </location>
</feature>
<dbReference type="SUPFAM" id="SSF53448">
    <property type="entry name" value="Nucleotide-diphospho-sugar transferases"/>
    <property type="match status" value="1"/>
</dbReference>
<feature type="chain" id="PRO_5011991064" description="ceramide glucosyltransferase" evidence="11">
    <location>
        <begin position="26"/>
        <end position="211"/>
    </location>
</feature>
<evidence type="ECO:0000313" key="12">
    <source>
        <dbReference type="EMBL" id="OXA38476.1"/>
    </source>
</evidence>